<protein>
    <recommendedName>
        <fullName evidence="4">DUF2975 domain-containing protein</fullName>
    </recommendedName>
</protein>
<dbReference type="EMBL" id="JACIEH010000002">
    <property type="protein sequence ID" value="MBB4098982.1"/>
    <property type="molecule type" value="Genomic_DNA"/>
</dbReference>
<accession>A0A7W6JSU7</accession>
<keyword evidence="1" id="KW-0812">Transmembrane</keyword>
<dbReference type="AlphaFoldDB" id="A0A7W6JSU7"/>
<evidence type="ECO:0000313" key="2">
    <source>
        <dbReference type="EMBL" id="MBB4098982.1"/>
    </source>
</evidence>
<dbReference type="RefSeq" id="WP_183998197.1">
    <property type="nucleotide sequence ID" value="NZ_JACIEH010000002.1"/>
</dbReference>
<reference evidence="2 3" key="1">
    <citation type="submission" date="2020-08" db="EMBL/GenBank/DDBJ databases">
        <title>Genomic Encyclopedia of Type Strains, Phase IV (KMG-IV): sequencing the most valuable type-strain genomes for metagenomic binning, comparative biology and taxonomic classification.</title>
        <authorList>
            <person name="Goeker M."/>
        </authorList>
    </citation>
    <scope>NUCLEOTIDE SEQUENCE [LARGE SCALE GENOMIC DNA]</scope>
    <source>
        <strain evidence="2 3">DSM 101806</strain>
    </source>
</reference>
<feature type="transmembrane region" description="Helical" evidence="1">
    <location>
        <begin position="56"/>
        <end position="79"/>
    </location>
</feature>
<feature type="transmembrane region" description="Helical" evidence="1">
    <location>
        <begin position="106"/>
        <end position="123"/>
    </location>
</feature>
<evidence type="ECO:0000256" key="1">
    <source>
        <dbReference type="SAM" id="Phobius"/>
    </source>
</evidence>
<feature type="transmembrane region" description="Helical" evidence="1">
    <location>
        <begin position="143"/>
        <end position="163"/>
    </location>
</feature>
<comment type="caution">
    <text evidence="2">The sequence shown here is derived from an EMBL/GenBank/DDBJ whole genome shotgun (WGS) entry which is preliminary data.</text>
</comment>
<gene>
    <name evidence="2" type="ORF">GGR46_002546</name>
</gene>
<evidence type="ECO:0000313" key="3">
    <source>
        <dbReference type="Proteomes" id="UP000557392"/>
    </source>
</evidence>
<keyword evidence="1" id="KW-1133">Transmembrane helix</keyword>
<sequence>MRDSMIGGTRLLVQALKLLNLLVGIGFGITLLVSFWEHGPLVAQLVLKYGAAHAGPILTGMRVMLAAGILAVGVAYVFLRLLAEILATVAAGDPFIAENGVRLRRMGFALLIYQLGDLALGVIDHWLDLLGADTVPWFPSLGGWLVVLLLFVLARVFAVGAAMRDDLEGTV</sequence>
<feature type="transmembrane region" description="Helical" evidence="1">
    <location>
        <begin position="12"/>
        <end position="36"/>
    </location>
</feature>
<evidence type="ECO:0008006" key="4">
    <source>
        <dbReference type="Google" id="ProtNLM"/>
    </source>
</evidence>
<dbReference type="Proteomes" id="UP000557392">
    <property type="component" value="Unassembled WGS sequence"/>
</dbReference>
<name>A0A7W6JSU7_9SPHN</name>
<keyword evidence="3" id="KW-1185">Reference proteome</keyword>
<organism evidence="2 3">
    <name type="scientific">Sphingomonas kyeonggiensis</name>
    <dbReference type="NCBI Taxonomy" id="1268553"/>
    <lineage>
        <taxon>Bacteria</taxon>
        <taxon>Pseudomonadati</taxon>
        <taxon>Pseudomonadota</taxon>
        <taxon>Alphaproteobacteria</taxon>
        <taxon>Sphingomonadales</taxon>
        <taxon>Sphingomonadaceae</taxon>
        <taxon>Sphingomonas</taxon>
    </lineage>
</organism>
<keyword evidence="1" id="KW-0472">Membrane</keyword>
<proteinExistence type="predicted"/>